<dbReference type="AlphaFoldDB" id="A0AAD9MXM4"/>
<feature type="compositionally biased region" description="Basic residues" evidence="1">
    <location>
        <begin position="55"/>
        <end position="67"/>
    </location>
</feature>
<organism evidence="2 3">
    <name type="scientific">Paralvinella palmiformis</name>
    <dbReference type="NCBI Taxonomy" id="53620"/>
    <lineage>
        <taxon>Eukaryota</taxon>
        <taxon>Metazoa</taxon>
        <taxon>Spiralia</taxon>
        <taxon>Lophotrochozoa</taxon>
        <taxon>Annelida</taxon>
        <taxon>Polychaeta</taxon>
        <taxon>Sedentaria</taxon>
        <taxon>Canalipalpata</taxon>
        <taxon>Terebellida</taxon>
        <taxon>Terebelliformia</taxon>
        <taxon>Alvinellidae</taxon>
        <taxon>Paralvinella</taxon>
    </lineage>
</organism>
<dbReference type="Pfam" id="PF15766">
    <property type="entry name" value="DUF4695"/>
    <property type="match status" value="1"/>
</dbReference>
<feature type="compositionally biased region" description="Basic and acidic residues" evidence="1">
    <location>
        <begin position="204"/>
        <end position="222"/>
    </location>
</feature>
<dbReference type="PANTHER" id="PTHR40250">
    <property type="entry name" value="CHROMOSOME 11 OPEN READING FRAME 96"/>
    <property type="match status" value="1"/>
</dbReference>
<dbReference type="Proteomes" id="UP001208570">
    <property type="component" value="Unassembled WGS sequence"/>
</dbReference>
<gene>
    <name evidence="2" type="ORF">LSH36_445g02007</name>
</gene>
<reference evidence="2" key="1">
    <citation type="journal article" date="2023" name="Mol. Biol. Evol.">
        <title>Third-Generation Sequencing Reveals the Adaptive Role of the Epigenome in Three Deep-Sea Polychaetes.</title>
        <authorList>
            <person name="Perez M."/>
            <person name="Aroh O."/>
            <person name="Sun Y."/>
            <person name="Lan Y."/>
            <person name="Juniper S.K."/>
            <person name="Young C.R."/>
            <person name="Angers B."/>
            <person name="Qian P.Y."/>
        </authorList>
    </citation>
    <scope>NUCLEOTIDE SEQUENCE</scope>
    <source>
        <strain evidence="2">P08H-3</strain>
    </source>
</reference>
<name>A0AAD9MXM4_9ANNE</name>
<evidence type="ECO:0000256" key="1">
    <source>
        <dbReference type="SAM" id="MobiDB-lite"/>
    </source>
</evidence>
<dbReference type="PANTHER" id="PTHR40250:SF1">
    <property type="entry name" value="SI:CH1073-281M9.1"/>
    <property type="match status" value="1"/>
</dbReference>
<feature type="compositionally biased region" description="Polar residues" evidence="1">
    <location>
        <begin position="166"/>
        <end position="187"/>
    </location>
</feature>
<comment type="caution">
    <text evidence="2">The sequence shown here is derived from an EMBL/GenBank/DDBJ whole genome shotgun (WGS) entry which is preliminary data.</text>
</comment>
<sequence>MASTSFENVYNEVTHTNLPCNDVNGLDPMYHWDTHFPERLSKLHLSPEFSSPVARRSRKDRRTRNSARFKTQPITFDEIQEVDEETMTVDDAAKLANKEGLKTQFTAFSRSMDGLMPSLNYAKLKALEPLEPLNLPKKDNRESPIHDRLPSDVASGDSTSDDAKQEVTSLIDVSSQQSVPIPNLSDSARNRRQKRFRKKQRHNRSIEELPEIDKTNDDQAVR</sequence>
<feature type="region of interest" description="Disordered" evidence="1">
    <location>
        <begin position="48"/>
        <end position="68"/>
    </location>
</feature>
<proteinExistence type="predicted"/>
<feature type="region of interest" description="Disordered" evidence="1">
    <location>
        <begin position="133"/>
        <end position="222"/>
    </location>
</feature>
<keyword evidence="3" id="KW-1185">Reference proteome</keyword>
<feature type="compositionally biased region" description="Basic and acidic residues" evidence="1">
    <location>
        <begin position="136"/>
        <end position="150"/>
    </location>
</feature>
<evidence type="ECO:0000313" key="3">
    <source>
        <dbReference type="Proteomes" id="UP001208570"/>
    </source>
</evidence>
<accession>A0AAD9MXM4</accession>
<feature type="compositionally biased region" description="Basic residues" evidence="1">
    <location>
        <begin position="190"/>
        <end position="203"/>
    </location>
</feature>
<protein>
    <submittedName>
        <fullName evidence="2">Uncharacterized protein</fullName>
    </submittedName>
</protein>
<evidence type="ECO:0000313" key="2">
    <source>
        <dbReference type="EMBL" id="KAK2149602.1"/>
    </source>
</evidence>
<dbReference type="EMBL" id="JAODUP010000445">
    <property type="protein sequence ID" value="KAK2149602.1"/>
    <property type="molecule type" value="Genomic_DNA"/>
</dbReference>
<dbReference type="InterPro" id="IPR031521">
    <property type="entry name" value="DUF4695"/>
</dbReference>